<keyword evidence="8 12" id="KW-1133">Transmembrane helix</keyword>
<dbReference type="GO" id="GO:0007043">
    <property type="term" value="P:cell-cell junction assembly"/>
    <property type="evidence" value="ECO:0007669"/>
    <property type="project" value="TreeGrafter"/>
</dbReference>
<feature type="signal peptide" evidence="13">
    <location>
        <begin position="1"/>
        <end position="20"/>
    </location>
</feature>
<dbReference type="AlphaFoldDB" id="A0AAY5KA87"/>
<dbReference type="RefSeq" id="XP_028979726.2">
    <property type="nucleotide sequence ID" value="XM_029123893.2"/>
</dbReference>
<reference evidence="15 16" key="1">
    <citation type="submission" date="2020-02" db="EMBL/GenBank/DDBJ databases">
        <title>Esox lucius (northern pike) genome, fEsoLuc1, primary haplotype.</title>
        <authorList>
            <person name="Myers G."/>
            <person name="Karagic N."/>
            <person name="Meyer A."/>
            <person name="Pippel M."/>
            <person name="Reichard M."/>
            <person name="Winkler S."/>
            <person name="Tracey A."/>
            <person name="Sims Y."/>
            <person name="Howe K."/>
            <person name="Rhie A."/>
            <person name="Formenti G."/>
            <person name="Durbin R."/>
            <person name="Fedrigo O."/>
            <person name="Jarvis E.D."/>
        </authorList>
    </citation>
    <scope>NUCLEOTIDE SEQUENCE [LARGE SCALE GENOMIC DNA]</scope>
</reference>
<dbReference type="GO" id="GO:0000902">
    <property type="term" value="P:cell morphogenesis"/>
    <property type="evidence" value="ECO:0007669"/>
    <property type="project" value="TreeGrafter"/>
</dbReference>
<dbReference type="Gene3D" id="2.60.40.60">
    <property type="entry name" value="Cadherins"/>
    <property type="match status" value="5"/>
</dbReference>
<dbReference type="FunFam" id="2.60.40.60:FF:000019">
    <property type="entry name" value="Cadherin 2"/>
    <property type="match status" value="1"/>
</dbReference>
<evidence type="ECO:0000256" key="5">
    <source>
        <dbReference type="ARBA" id="ARBA00022737"/>
    </source>
</evidence>
<evidence type="ECO:0000256" key="2">
    <source>
        <dbReference type="ARBA" id="ARBA00022475"/>
    </source>
</evidence>
<evidence type="ECO:0000259" key="14">
    <source>
        <dbReference type="PROSITE" id="PS50268"/>
    </source>
</evidence>
<dbReference type="GO" id="GO:0045296">
    <property type="term" value="F:cadherin binding"/>
    <property type="evidence" value="ECO:0007669"/>
    <property type="project" value="TreeGrafter"/>
</dbReference>
<evidence type="ECO:0000313" key="15">
    <source>
        <dbReference type="Ensembl" id="ENSELUP00000083162.1"/>
    </source>
</evidence>
<feature type="chain" id="PRO_5044209268" description="Cadherin domain-containing protein" evidence="13">
    <location>
        <begin position="21"/>
        <end position="777"/>
    </location>
</feature>
<dbReference type="PRINTS" id="PR00205">
    <property type="entry name" value="CADHERIN"/>
</dbReference>
<dbReference type="PROSITE" id="PS00232">
    <property type="entry name" value="CADHERIN_1"/>
    <property type="match status" value="2"/>
</dbReference>
<dbReference type="Ensembl" id="ENSELUT00000103484.1">
    <property type="protein sequence ID" value="ENSELUP00000083162.1"/>
    <property type="gene ID" value="ENSELUG00000016448.3"/>
</dbReference>
<evidence type="ECO:0000256" key="10">
    <source>
        <dbReference type="ARBA" id="ARBA00023180"/>
    </source>
</evidence>
<dbReference type="GO" id="GO:0016339">
    <property type="term" value="P:calcium-dependent cell-cell adhesion via plasma membrane cell adhesion molecules"/>
    <property type="evidence" value="ECO:0007669"/>
    <property type="project" value="TreeGrafter"/>
</dbReference>
<comment type="subcellular location">
    <subcellularLocation>
        <location evidence="1">Cell membrane</location>
        <topology evidence="1">Single-pass type I membrane protein</topology>
    </subcellularLocation>
</comment>
<feature type="domain" description="Cadherin" evidence="14">
    <location>
        <begin position="264"/>
        <end position="378"/>
    </location>
</feature>
<keyword evidence="2" id="KW-1003">Cell membrane</keyword>
<dbReference type="GeneTree" id="ENSGT00940000155218"/>
<keyword evidence="6 11" id="KW-0106">Calcium</keyword>
<reference evidence="15" key="3">
    <citation type="submission" date="2025-09" db="UniProtKB">
        <authorList>
            <consortium name="Ensembl"/>
        </authorList>
    </citation>
    <scope>IDENTIFICATION</scope>
</reference>
<accession>A0AAY5KA87</accession>
<protein>
    <recommendedName>
        <fullName evidence="14">Cadherin domain-containing protein</fullName>
    </recommendedName>
</protein>
<keyword evidence="3 12" id="KW-0812">Transmembrane</keyword>
<reference evidence="15" key="2">
    <citation type="submission" date="2025-08" db="UniProtKB">
        <authorList>
            <consortium name="Ensembl"/>
        </authorList>
    </citation>
    <scope>IDENTIFICATION</scope>
</reference>
<dbReference type="PROSITE" id="PS50268">
    <property type="entry name" value="CADHERIN_2"/>
    <property type="match status" value="4"/>
</dbReference>
<keyword evidence="16" id="KW-1185">Reference proteome</keyword>
<evidence type="ECO:0000256" key="4">
    <source>
        <dbReference type="ARBA" id="ARBA00022729"/>
    </source>
</evidence>
<keyword evidence="9 12" id="KW-0472">Membrane</keyword>
<evidence type="ECO:0000256" key="8">
    <source>
        <dbReference type="ARBA" id="ARBA00022989"/>
    </source>
</evidence>
<keyword evidence="5" id="KW-0677">Repeat</keyword>
<feature type="transmembrane region" description="Helical" evidence="12">
    <location>
        <begin position="595"/>
        <end position="619"/>
    </location>
</feature>
<evidence type="ECO:0000256" key="6">
    <source>
        <dbReference type="ARBA" id="ARBA00022837"/>
    </source>
</evidence>
<evidence type="ECO:0000256" key="12">
    <source>
        <dbReference type="SAM" id="Phobius"/>
    </source>
</evidence>
<sequence>MGTTTCLLMTLCLGIVSVSCEGLLHRQKRIWIIESFKVEEGWHGPYPYMLGKIETEKEFQVGFHLRGQGVDLEPKDKLFIETTTGEVFVNGELDYEFCSVLKLTFEAKDKFDKTLNSRLGVEVEILDINDNPPVFQPSKHTVNLKENVSQGEVLTVVRATDEDRKDTNNGTFDLKIVSINPKPPEDLEFFLEQQDTTGTIKFKGCLDHPKSDTYTILVEAKDRGEMVQLSSTCTVIINIEDGNNHPPTFTGQTGVGSIKERDSGVEVLRLQVSDQDTKGTQAWKARYTIHGDKDQNFRITTDPKTNEGVLLVEKPLDYEEGSVRNVSVSVENEEPYFSCKVNRRPPKGLWDVETSIGHPPLFRQVTIRVEDVNDPPIFTPAVKNVSVDENVAVGWYLETLTAKDLDRSYANTFLYMKGNDPAQWVAVDAKTGKITTTKILDRESPYVKNDVYQVTVFAVDDGKPPMTGTGTLNIHLKDRNDNLPQLEMTTMGMCLSDEPSKVNITAYDLDKDPYSGPFRFQLLGDDVKGKWSINPNHGYTVTLVKENTVYAGHHQLVLEVFDQQDQGVRHNLTITVCACVGTYQCSMQRSSGANIGVSAVVIFMAAILLLLGILLLAFLMTCKSKLMPIPINEDSAEHLIKFNIEAPGTDCMVPTTITQVDNKVDTKVTYEHNQTSSAFPPSWQVPSEYDVNRNTRHSSFQRGTCLRQKMHSMQVPGEELGDYAPHPYAEEGDLETDHQLDAISIPDTPFDQDTLLYLGPRFNNLASICKIPDLSTF</sequence>
<dbReference type="CDD" id="cd11304">
    <property type="entry name" value="Cadherin_repeat"/>
    <property type="match status" value="4"/>
</dbReference>
<dbReference type="GO" id="GO:0005509">
    <property type="term" value="F:calcium ion binding"/>
    <property type="evidence" value="ECO:0007669"/>
    <property type="project" value="UniProtKB-UniRule"/>
</dbReference>
<dbReference type="InterPro" id="IPR039808">
    <property type="entry name" value="Cadherin"/>
</dbReference>
<evidence type="ECO:0000256" key="7">
    <source>
        <dbReference type="ARBA" id="ARBA00022889"/>
    </source>
</evidence>
<dbReference type="GO" id="GO:0007156">
    <property type="term" value="P:homophilic cell adhesion via plasma membrane adhesion molecules"/>
    <property type="evidence" value="ECO:0007669"/>
    <property type="project" value="InterPro"/>
</dbReference>
<evidence type="ECO:0000256" key="9">
    <source>
        <dbReference type="ARBA" id="ARBA00023136"/>
    </source>
</evidence>
<name>A0AAY5KA87_ESOLU</name>
<evidence type="ECO:0000256" key="13">
    <source>
        <dbReference type="SAM" id="SignalP"/>
    </source>
</evidence>
<dbReference type="SMART" id="SM00112">
    <property type="entry name" value="CA"/>
    <property type="match status" value="4"/>
</dbReference>
<dbReference type="PANTHER" id="PTHR24027">
    <property type="entry name" value="CADHERIN-23"/>
    <property type="match status" value="1"/>
</dbReference>
<dbReference type="GO" id="GO:0005912">
    <property type="term" value="C:adherens junction"/>
    <property type="evidence" value="ECO:0007669"/>
    <property type="project" value="TreeGrafter"/>
</dbReference>
<keyword evidence="10" id="KW-0325">Glycoprotein</keyword>
<evidence type="ECO:0000256" key="1">
    <source>
        <dbReference type="ARBA" id="ARBA00004251"/>
    </source>
</evidence>
<feature type="domain" description="Cadherin" evidence="14">
    <location>
        <begin position="136"/>
        <end position="249"/>
    </location>
</feature>
<keyword evidence="4 13" id="KW-0732">Signal</keyword>
<feature type="domain" description="Cadherin" evidence="14">
    <location>
        <begin position="60"/>
        <end position="135"/>
    </location>
</feature>
<dbReference type="GeneID" id="105030889"/>
<proteinExistence type="predicted"/>
<dbReference type="GO" id="GO:0060027">
    <property type="term" value="P:convergent extension involved in gastrulation"/>
    <property type="evidence" value="ECO:0007669"/>
    <property type="project" value="UniProtKB-ARBA"/>
</dbReference>
<dbReference type="GO" id="GO:0016342">
    <property type="term" value="C:catenin complex"/>
    <property type="evidence" value="ECO:0007669"/>
    <property type="project" value="TreeGrafter"/>
</dbReference>
<dbReference type="InterPro" id="IPR015919">
    <property type="entry name" value="Cadherin-like_sf"/>
</dbReference>
<evidence type="ECO:0000256" key="3">
    <source>
        <dbReference type="ARBA" id="ARBA00022692"/>
    </source>
</evidence>
<dbReference type="FunFam" id="2.60.40.60:FF:000011">
    <property type="entry name" value="Cadherin 1"/>
    <property type="match status" value="1"/>
</dbReference>
<feature type="domain" description="Cadherin" evidence="14">
    <location>
        <begin position="379"/>
        <end position="486"/>
    </location>
</feature>
<dbReference type="CTD" id="101882238"/>
<evidence type="ECO:0000256" key="11">
    <source>
        <dbReference type="PROSITE-ProRule" id="PRU00043"/>
    </source>
</evidence>
<dbReference type="Pfam" id="PF00028">
    <property type="entry name" value="Cadherin"/>
    <property type="match status" value="3"/>
</dbReference>
<dbReference type="InterPro" id="IPR020894">
    <property type="entry name" value="Cadherin_CS"/>
</dbReference>
<dbReference type="GO" id="GO:0044331">
    <property type="term" value="P:cell-cell adhesion mediated by cadherin"/>
    <property type="evidence" value="ECO:0007669"/>
    <property type="project" value="TreeGrafter"/>
</dbReference>
<keyword evidence="7" id="KW-0130">Cell adhesion</keyword>
<dbReference type="GO" id="GO:0016477">
    <property type="term" value="P:cell migration"/>
    <property type="evidence" value="ECO:0007669"/>
    <property type="project" value="TreeGrafter"/>
</dbReference>
<dbReference type="FunFam" id="2.60.40.60:FF:000158">
    <property type="entry name" value="Dachsous cadherin-related 1"/>
    <property type="match status" value="1"/>
</dbReference>
<dbReference type="SUPFAM" id="SSF49313">
    <property type="entry name" value="Cadherin-like"/>
    <property type="match status" value="5"/>
</dbReference>
<dbReference type="InterPro" id="IPR002126">
    <property type="entry name" value="Cadherin-like_dom"/>
</dbReference>
<dbReference type="Proteomes" id="UP000265140">
    <property type="component" value="Chromosome 12"/>
</dbReference>
<dbReference type="FunFam" id="2.60.40.60:FF:000027">
    <property type="entry name" value="Cadherin 2"/>
    <property type="match status" value="1"/>
</dbReference>
<dbReference type="PANTHER" id="PTHR24027:SF433">
    <property type="entry name" value="CADHERIN 27-RELATED"/>
    <property type="match status" value="1"/>
</dbReference>
<dbReference type="KEGG" id="els:105030889"/>
<dbReference type="GO" id="GO:0008013">
    <property type="term" value="F:beta-catenin binding"/>
    <property type="evidence" value="ECO:0007669"/>
    <property type="project" value="TreeGrafter"/>
</dbReference>
<dbReference type="GO" id="GO:0034332">
    <property type="term" value="P:adherens junction organization"/>
    <property type="evidence" value="ECO:0007669"/>
    <property type="project" value="TreeGrafter"/>
</dbReference>
<organism evidence="15 16">
    <name type="scientific">Esox lucius</name>
    <name type="common">Northern pike</name>
    <dbReference type="NCBI Taxonomy" id="8010"/>
    <lineage>
        <taxon>Eukaryota</taxon>
        <taxon>Metazoa</taxon>
        <taxon>Chordata</taxon>
        <taxon>Craniata</taxon>
        <taxon>Vertebrata</taxon>
        <taxon>Euteleostomi</taxon>
        <taxon>Actinopterygii</taxon>
        <taxon>Neopterygii</taxon>
        <taxon>Teleostei</taxon>
        <taxon>Protacanthopterygii</taxon>
        <taxon>Esociformes</taxon>
        <taxon>Esocidae</taxon>
        <taxon>Esox</taxon>
    </lineage>
</organism>
<evidence type="ECO:0000313" key="16">
    <source>
        <dbReference type="Proteomes" id="UP000265140"/>
    </source>
</evidence>